<accession>A0ACC3AIM9</accession>
<evidence type="ECO:0000313" key="2">
    <source>
        <dbReference type="Proteomes" id="UP001172386"/>
    </source>
</evidence>
<dbReference type="Proteomes" id="UP001172386">
    <property type="component" value="Unassembled WGS sequence"/>
</dbReference>
<evidence type="ECO:0000313" key="1">
    <source>
        <dbReference type="EMBL" id="KAJ9663037.1"/>
    </source>
</evidence>
<organism evidence="1 2">
    <name type="scientific">Neophaeococcomyces mojaviensis</name>
    <dbReference type="NCBI Taxonomy" id="3383035"/>
    <lineage>
        <taxon>Eukaryota</taxon>
        <taxon>Fungi</taxon>
        <taxon>Dikarya</taxon>
        <taxon>Ascomycota</taxon>
        <taxon>Pezizomycotina</taxon>
        <taxon>Eurotiomycetes</taxon>
        <taxon>Chaetothyriomycetidae</taxon>
        <taxon>Chaetothyriales</taxon>
        <taxon>Chaetothyriales incertae sedis</taxon>
        <taxon>Neophaeococcomyces</taxon>
    </lineage>
</organism>
<keyword evidence="2" id="KW-1185">Reference proteome</keyword>
<name>A0ACC3AIM9_9EURO</name>
<sequence>MHRFFVQKFFLASTAARRDNHTDPLNMQVIDLDPILLSNLKGKTAVVTGAAGGIGAEIVRLFSKHGVNVVLADLEYGRLVAEGIIALLTEQSKALFVPANTLDWTQMKHRFKESIGTFSRLDIVVTNAGLMESKPTLDIETLDDNGELHEATEASKAINVNVKGL</sequence>
<dbReference type="EMBL" id="JAPDRQ010000011">
    <property type="protein sequence ID" value="KAJ9663037.1"/>
    <property type="molecule type" value="Genomic_DNA"/>
</dbReference>
<gene>
    <name evidence="1" type="ORF">H2198_001029</name>
</gene>
<comment type="caution">
    <text evidence="1">The sequence shown here is derived from an EMBL/GenBank/DDBJ whole genome shotgun (WGS) entry which is preliminary data.</text>
</comment>
<protein>
    <submittedName>
        <fullName evidence="1">Uncharacterized protein</fullName>
    </submittedName>
</protein>
<proteinExistence type="predicted"/>
<reference evidence="1" key="1">
    <citation type="submission" date="2022-10" db="EMBL/GenBank/DDBJ databases">
        <title>Culturing micro-colonial fungi from biological soil crusts in the Mojave desert and describing Neophaeococcomyces mojavensis, and introducing the new genera and species Taxawa tesnikishii.</title>
        <authorList>
            <person name="Kurbessoian T."/>
            <person name="Stajich J.E."/>
        </authorList>
    </citation>
    <scope>NUCLEOTIDE SEQUENCE</scope>
    <source>
        <strain evidence="1">JES_112</strain>
    </source>
</reference>